<dbReference type="Gene3D" id="3.30.70.2060">
    <property type="match status" value="1"/>
</dbReference>
<dbReference type="Gene3D" id="3.30.70.2050">
    <property type="match status" value="1"/>
</dbReference>
<organism evidence="1 2">
    <name type="scientific">Rhodovastum atsumiense</name>
    <dbReference type="NCBI Taxonomy" id="504468"/>
    <lineage>
        <taxon>Bacteria</taxon>
        <taxon>Pseudomonadati</taxon>
        <taxon>Pseudomonadota</taxon>
        <taxon>Alphaproteobacteria</taxon>
        <taxon>Acetobacterales</taxon>
        <taxon>Acetobacteraceae</taxon>
        <taxon>Rhodovastum</taxon>
    </lineage>
</organism>
<dbReference type="RefSeq" id="WP_150040352.1">
    <property type="nucleotide sequence ID" value="NZ_OW485601.1"/>
</dbReference>
<proteinExistence type="predicted"/>
<evidence type="ECO:0000313" key="1">
    <source>
        <dbReference type="EMBL" id="KAA5612537.1"/>
    </source>
</evidence>
<dbReference type="OrthoDB" id="7354657at2"/>
<dbReference type="EMBL" id="VWPK01000011">
    <property type="protein sequence ID" value="KAA5612537.1"/>
    <property type="molecule type" value="Genomic_DNA"/>
</dbReference>
<comment type="caution">
    <text evidence="1">The sequence shown here is derived from an EMBL/GenBank/DDBJ whole genome shotgun (WGS) entry which is preliminary data.</text>
</comment>
<dbReference type="Pfam" id="PF05573">
    <property type="entry name" value="NosL"/>
    <property type="match status" value="1"/>
</dbReference>
<name>A0A5M6IXH0_9PROT</name>
<accession>A0A5M6IXH0</accession>
<keyword evidence="2" id="KW-1185">Reference proteome</keyword>
<reference evidence="1 2" key="1">
    <citation type="submission" date="2019-09" db="EMBL/GenBank/DDBJ databases">
        <title>Genome sequence of Rhodovastum atsumiense, a diverse member of the Acetobacteraceae family of non-sulfur purple photosynthetic bacteria.</title>
        <authorList>
            <person name="Meyer T."/>
            <person name="Kyndt J."/>
        </authorList>
    </citation>
    <scope>NUCLEOTIDE SEQUENCE [LARGE SCALE GENOMIC DNA]</scope>
    <source>
        <strain evidence="1 2">DSM 21279</strain>
    </source>
</reference>
<dbReference type="PANTHER" id="PTHR41247">
    <property type="entry name" value="HTH-TYPE TRANSCRIPTIONAL REPRESSOR YCNK"/>
    <property type="match status" value="1"/>
</dbReference>
<dbReference type="PANTHER" id="PTHR41247:SF1">
    <property type="entry name" value="HTH-TYPE TRANSCRIPTIONAL REPRESSOR YCNK"/>
    <property type="match status" value="1"/>
</dbReference>
<dbReference type="AlphaFoldDB" id="A0A5M6IXH0"/>
<protein>
    <submittedName>
        <fullName evidence="1">Copper resistance protein CopZ</fullName>
    </submittedName>
</protein>
<sequence length="166" mass="18438">MHRRRFLAACFALPVVACKEERAEAPPPPRPVTAAAIGTFCGMSLDEHPGPKGQIFVRDRADPYWFSTVRDAIAFTMLPEMPRDIAAIYVSDMARARDWDQPETWVTAQQALFVIGSRRRSGMQTDEAIPFGEAAAAHRFAAENGGQVLRFSEIPPAYIFPDGERS</sequence>
<evidence type="ECO:0000313" key="2">
    <source>
        <dbReference type="Proteomes" id="UP000325255"/>
    </source>
</evidence>
<dbReference type="SUPFAM" id="SSF160387">
    <property type="entry name" value="NosL/MerB-like"/>
    <property type="match status" value="1"/>
</dbReference>
<dbReference type="Proteomes" id="UP000325255">
    <property type="component" value="Unassembled WGS sequence"/>
</dbReference>
<gene>
    <name evidence="1" type="ORF">F1189_08745</name>
</gene>
<dbReference type="InterPro" id="IPR008719">
    <property type="entry name" value="N2O_reductase_NosL"/>
</dbReference>